<comment type="similarity">
    <text evidence="1">Belongs to the p23/wos2 family.</text>
</comment>
<feature type="region of interest" description="Disordered" evidence="3">
    <location>
        <begin position="476"/>
        <end position="498"/>
    </location>
</feature>
<dbReference type="AlphaFoldDB" id="A0A7S2HMW9"/>
<evidence type="ECO:0000256" key="1">
    <source>
        <dbReference type="ARBA" id="ARBA00025733"/>
    </source>
</evidence>
<evidence type="ECO:0000256" key="2">
    <source>
        <dbReference type="SAM" id="Coils"/>
    </source>
</evidence>
<sequence length="498" mass="53483">MLLGIALAGLFSTGEPGSSVVCDASATDATALRQHAASLYLSGDYEAADACVSSALIRMTEDLALLAAQAEALRNFRDARRASPTLAPSASGCMVDANGLSVCLPGLTATAAAAVALPSTAAECGSEEAALTLLQQHEGAVVSEGSAENAALDMYIMQSTQRLWWTAATRAVDVLRAGNVPPSSEARRTVTAVRDSAGAVLALMRQTKLDEATISCAVMWAQGEFSVHLNVKFASRLDAPVTVLNVDNEVVEINSTHVSFSGIGRQKPKRYVVQLELFAPIEPENSTWQFGSVGTVKFVLRKAKVGQWARLSASSENVKNHRVWWEKQDQVEREDRKEREEIDRLAREAKAEAQKAEQEKMAKEAEAKAAALRAEQAALRATQLPSLEVALSHVEELLAAPSEQIDEKVETSLTSAKKLMEVTEQDSNETAVATAAQMLNAIRSLRQTGFQDLTKDALDSAVTQYRSWLEAMVVAAPVDPPSPPKKAKKRKKSKAAAK</sequence>
<reference evidence="6" key="1">
    <citation type="submission" date="2021-01" db="EMBL/GenBank/DDBJ databases">
        <authorList>
            <person name="Corre E."/>
            <person name="Pelletier E."/>
            <person name="Niang G."/>
            <person name="Scheremetjew M."/>
            <person name="Finn R."/>
            <person name="Kale V."/>
            <person name="Holt S."/>
            <person name="Cochrane G."/>
            <person name="Meng A."/>
            <person name="Brown T."/>
            <person name="Cohen L."/>
        </authorList>
    </citation>
    <scope>NUCLEOTIDE SEQUENCE</scope>
    <source>
        <strain evidence="6">UTEX LB 985</strain>
    </source>
</reference>
<dbReference type="GO" id="GO:0051131">
    <property type="term" value="P:chaperone-mediated protein complex assembly"/>
    <property type="evidence" value="ECO:0007669"/>
    <property type="project" value="TreeGrafter"/>
</dbReference>
<name>A0A7S2HMW9_9EUKA</name>
<dbReference type="Pfam" id="PF04969">
    <property type="entry name" value="CS"/>
    <property type="match status" value="1"/>
</dbReference>
<gene>
    <name evidence="6" type="ORF">CBRE1094_LOCUS27915</name>
</gene>
<proteinExistence type="inferred from homology"/>
<dbReference type="InterPro" id="IPR045250">
    <property type="entry name" value="p23-like"/>
</dbReference>
<dbReference type="GO" id="GO:0051879">
    <property type="term" value="F:Hsp90 protein binding"/>
    <property type="evidence" value="ECO:0007669"/>
    <property type="project" value="InterPro"/>
</dbReference>
<dbReference type="Gene3D" id="2.60.40.790">
    <property type="match status" value="1"/>
</dbReference>
<keyword evidence="2" id="KW-0175">Coiled coil</keyword>
<dbReference type="GO" id="GO:0051087">
    <property type="term" value="F:protein-folding chaperone binding"/>
    <property type="evidence" value="ECO:0007669"/>
    <property type="project" value="TreeGrafter"/>
</dbReference>
<evidence type="ECO:0000313" key="6">
    <source>
        <dbReference type="EMBL" id="CAD9495005.1"/>
    </source>
</evidence>
<accession>A0A7S2HMW9</accession>
<protein>
    <recommendedName>
        <fullName evidence="5">CS domain-containing protein</fullName>
    </recommendedName>
</protein>
<feature type="coiled-coil region" evidence="2">
    <location>
        <begin position="328"/>
        <end position="382"/>
    </location>
</feature>
<dbReference type="InterPro" id="IPR007052">
    <property type="entry name" value="CS_dom"/>
</dbReference>
<organism evidence="6">
    <name type="scientific">Haptolina brevifila</name>
    <dbReference type="NCBI Taxonomy" id="156173"/>
    <lineage>
        <taxon>Eukaryota</taxon>
        <taxon>Haptista</taxon>
        <taxon>Haptophyta</taxon>
        <taxon>Prymnesiophyceae</taxon>
        <taxon>Prymnesiales</taxon>
        <taxon>Prymnesiaceae</taxon>
        <taxon>Haptolina</taxon>
    </lineage>
</organism>
<dbReference type="GO" id="GO:0005829">
    <property type="term" value="C:cytosol"/>
    <property type="evidence" value="ECO:0007669"/>
    <property type="project" value="TreeGrafter"/>
</dbReference>
<dbReference type="PROSITE" id="PS51203">
    <property type="entry name" value="CS"/>
    <property type="match status" value="1"/>
</dbReference>
<feature type="compositionally biased region" description="Basic residues" evidence="3">
    <location>
        <begin position="485"/>
        <end position="498"/>
    </location>
</feature>
<dbReference type="InterPro" id="IPR008978">
    <property type="entry name" value="HSP20-like_chaperone"/>
</dbReference>
<dbReference type="PANTHER" id="PTHR22932:SF1">
    <property type="entry name" value="CO-CHAPERONE PROTEIN DAF-41"/>
    <property type="match status" value="1"/>
</dbReference>
<evidence type="ECO:0000256" key="4">
    <source>
        <dbReference type="SAM" id="SignalP"/>
    </source>
</evidence>
<feature type="chain" id="PRO_5030856956" description="CS domain-containing protein" evidence="4">
    <location>
        <begin position="17"/>
        <end position="498"/>
    </location>
</feature>
<feature type="signal peptide" evidence="4">
    <location>
        <begin position="1"/>
        <end position="16"/>
    </location>
</feature>
<dbReference type="EMBL" id="HBGU01051210">
    <property type="protein sequence ID" value="CAD9495005.1"/>
    <property type="molecule type" value="Transcribed_RNA"/>
</dbReference>
<dbReference type="SUPFAM" id="SSF49764">
    <property type="entry name" value="HSP20-like chaperones"/>
    <property type="match status" value="1"/>
</dbReference>
<feature type="domain" description="CS" evidence="5">
    <location>
        <begin position="213"/>
        <end position="312"/>
    </location>
</feature>
<evidence type="ECO:0000259" key="5">
    <source>
        <dbReference type="PROSITE" id="PS51203"/>
    </source>
</evidence>
<dbReference type="PANTHER" id="PTHR22932">
    <property type="entry name" value="TELOMERASE-BINDING PROTEIN P23 HSP90 CO-CHAPERONE"/>
    <property type="match status" value="1"/>
</dbReference>
<dbReference type="GO" id="GO:0005634">
    <property type="term" value="C:nucleus"/>
    <property type="evidence" value="ECO:0007669"/>
    <property type="project" value="TreeGrafter"/>
</dbReference>
<evidence type="ECO:0000256" key="3">
    <source>
        <dbReference type="SAM" id="MobiDB-lite"/>
    </source>
</evidence>
<dbReference type="GO" id="GO:0006457">
    <property type="term" value="P:protein folding"/>
    <property type="evidence" value="ECO:0007669"/>
    <property type="project" value="TreeGrafter"/>
</dbReference>
<keyword evidence="4" id="KW-0732">Signal</keyword>